<dbReference type="AlphaFoldDB" id="A0A165P679"/>
<sequence>MNGFRCTCQRTFNLREALSRHQRTCELHHTHQTRLLNAARQKRDVDAEGNPVSRKRCKQLAAAVLQGCAESSGVSGAMAGSMGISSSQFTRTGRNAFGLLREYCGDVPKADPEDEIPLEDLQASGSRDAPMTPSAKSTMGELSPYGPYPNLSSMMLGNWFWSSGPSKTKADLSRLTKDVLESPYFNTEDLRAANWDKIDSQLSADHNQFFDSSDGWIKASVSIKVPSGDRSVPPHDFVVENLYHRRLVEVIRSVCEDPSSEKFQYTPYRLIWQPPFLGEPEENVHSELYFSQAYLQAHRELHESPREPGCDRPRAIIAHMFWSDSTQLTDFSSASLWPVYNLFGNQSKYTRGRPRANACHHVAYLPKLPDSIQDFIRSTSGKSSSAQLLTHCRRELIHAIWKLLLDDEFRHAYQHGIVVGCADGIQRRLYPRIFTYSADYPEKVLLATLRDKGNCPCPRCLVLKNEIPALGQHLDMQRRNQRARKANGEWRRKVEMARGFIYEQGYRVNSKAIERVLQPESLVPTVNAFDSRVVVDELHEWELGVWKNLLIHLIRILHAAKEDRISEFNTRFRHISSFGRDVIRRFGSNVADLKQFAAREYEDVLQCIIPVFDGLLPEPHNSMILDLLFLMAYTHAMVKLRMHTDSSLDILEKITTELGKAMRQFERVACPAYNTVELPKEAAARARRESTQIQPQANKDSTSRPPGTVRKVRGKKYNLSTYKAHAIGDYANTIRMFGTTDSYTTQIGEQEHRRSKNRYERTSKKEYTQQLANIERRETRLNQLTHGLRQAGLDIGHKFQYEDPDVNDGPPEVHYIIARSQKEYFVLGTWLRQHVADPAAKDFRPKLISHLLTRIAELDTADSEPIFTADEQRRVTIKDERIYSHKRLRVNYTTYNVRRDYDIIAPQRDVMVLAREDDATVHHSFWYARVFGIYHANVILLDSNGRGVPRRMDFLHVRWFGRDLSLEGGWKTRHLDRVGFVPESDSDAFGFLDPAIIRGCHLIPAFSQARTSRLLGHSKLAQPQSEEDDWDTYYVNRHLAYGQATSLYPSTAFAIPYANPEEAEDTARMPDNDSAEGRSAIHPAMDNSDSDQVAEFNGIESSEHDEDSELENLDFEDQQGDGDSAEGGYASL</sequence>
<gene>
    <name evidence="2" type="ORF">NEOLEDRAFT_1158607</name>
</gene>
<dbReference type="EMBL" id="KV425618">
    <property type="protein sequence ID" value="KZT20578.1"/>
    <property type="molecule type" value="Genomic_DNA"/>
</dbReference>
<dbReference type="InParanoid" id="A0A165P679"/>
<feature type="region of interest" description="Disordered" evidence="1">
    <location>
        <begin position="122"/>
        <end position="141"/>
    </location>
</feature>
<evidence type="ECO:0000256" key="1">
    <source>
        <dbReference type="SAM" id="MobiDB-lite"/>
    </source>
</evidence>
<dbReference type="OrthoDB" id="3208495at2759"/>
<feature type="compositionally biased region" description="Polar residues" evidence="1">
    <location>
        <begin position="691"/>
        <end position="705"/>
    </location>
</feature>
<feature type="region of interest" description="Disordered" evidence="1">
    <location>
        <begin position="746"/>
        <end position="765"/>
    </location>
</feature>
<organism evidence="2 3">
    <name type="scientific">Neolentinus lepideus HHB14362 ss-1</name>
    <dbReference type="NCBI Taxonomy" id="1314782"/>
    <lineage>
        <taxon>Eukaryota</taxon>
        <taxon>Fungi</taxon>
        <taxon>Dikarya</taxon>
        <taxon>Basidiomycota</taxon>
        <taxon>Agaricomycotina</taxon>
        <taxon>Agaricomycetes</taxon>
        <taxon>Gloeophyllales</taxon>
        <taxon>Gloeophyllaceae</taxon>
        <taxon>Neolentinus</taxon>
    </lineage>
</organism>
<evidence type="ECO:0000313" key="3">
    <source>
        <dbReference type="Proteomes" id="UP000076761"/>
    </source>
</evidence>
<name>A0A165P679_9AGAM</name>
<feature type="region of interest" description="Disordered" evidence="1">
    <location>
        <begin position="681"/>
        <end position="713"/>
    </location>
</feature>
<feature type="compositionally biased region" description="Basic and acidic residues" evidence="1">
    <location>
        <begin position="681"/>
        <end position="690"/>
    </location>
</feature>
<dbReference type="Proteomes" id="UP000076761">
    <property type="component" value="Unassembled WGS sequence"/>
</dbReference>
<dbReference type="STRING" id="1314782.A0A165P679"/>
<dbReference type="InterPro" id="IPR041078">
    <property type="entry name" value="Plavaka"/>
</dbReference>
<protein>
    <submittedName>
        <fullName evidence="2">Uncharacterized protein</fullName>
    </submittedName>
</protein>
<feature type="compositionally biased region" description="Acidic residues" evidence="1">
    <location>
        <begin position="1103"/>
        <end position="1124"/>
    </location>
</feature>
<accession>A0A165P679</accession>
<dbReference type="Pfam" id="PF18759">
    <property type="entry name" value="Plavaka"/>
    <property type="match status" value="1"/>
</dbReference>
<evidence type="ECO:0000313" key="2">
    <source>
        <dbReference type="EMBL" id="KZT20578.1"/>
    </source>
</evidence>
<feature type="region of interest" description="Disordered" evidence="1">
    <location>
        <begin position="1061"/>
        <end position="1132"/>
    </location>
</feature>
<proteinExistence type="predicted"/>
<feature type="compositionally biased region" description="Basic and acidic residues" evidence="1">
    <location>
        <begin position="749"/>
        <end position="765"/>
    </location>
</feature>
<reference evidence="2 3" key="1">
    <citation type="journal article" date="2016" name="Mol. Biol. Evol.">
        <title>Comparative Genomics of Early-Diverging Mushroom-Forming Fungi Provides Insights into the Origins of Lignocellulose Decay Capabilities.</title>
        <authorList>
            <person name="Nagy L.G."/>
            <person name="Riley R."/>
            <person name="Tritt A."/>
            <person name="Adam C."/>
            <person name="Daum C."/>
            <person name="Floudas D."/>
            <person name="Sun H."/>
            <person name="Yadav J.S."/>
            <person name="Pangilinan J."/>
            <person name="Larsson K.H."/>
            <person name="Matsuura K."/>
            <person name="Barry K."/>
            <person name="Labutti K."/>
            <person name="Kuo R."/>
            <person name="Ohm R.A."/>
            <person name="Bhattacharya S.S."/>
            <person name="Shirouzu T."/>
            <person name="Yoshinaga Y."/>
            <person name="Martin F.M."/>
            <person name="Grigoriev I.V."/>
            <person name="Hibbett D.S."/>
        </authorList>
    </citation>
    <scope>NUCLEOTIDE SEQUENCE [LARGE SCALE GENOMIC DNA]</scope>
    <source>
        <strain evidence="2 3">HHB14362 ss-1</strain>
    </source>
</reference>
<keyword evidence="3" id="KW-1185">Reference proteome</keyword>